<name>A0A356LF71_9BURK</name>
<feature type="domain" description="PBP" evidence="1">
    <location>
        <begin position="148"/>
        <end position="326"/>
    </location>
</feature>
<reference evidence="2 3" key="1">
    <citation type="journal article" date="2018" name="Nat. Biotechnol.">
        <title>A standardized bacterial taxonomy based on genome phylogeny substantially revises the tree of life.</title>
        <authorList>
            <person name="Parks D.H."/>
            <person name="Chuvochina M."/>
            <person name="Waite D.W."/>
            <person name="Rinke C."/>
            <person name="Skarshewski A."/>
            <person name="Chaumeil P.A."/>
            <person name="Hugenholtz P."/>
        </authorList>
    </citation>
    <scope>NUCLEOTIDE SEQUENCE [LARGE SCALE GENOMIC DNA]</scope>
    <source>
        <strain evidence="2">UBA10707</strain>
    </source>
</reference>
<dbReference type="EMBL" id="DOEK01000025">
    <property type="protein sequence ID" value="HBP29562.1"/>
    <property type="molecule type" value="Genomic_DNA"/>
</dbReference>
<dbReference type="InterPro" id="IPR024370">
    <property type="entry name" value="PBP_domain"/>
</dbReference>
<dbReference type="Proteomes" id="UP000264036">
    <property type="component" value="Unassembled WGS sequence"/>
</dbReference>
<dbReference type="AlphaFoldDB" id="A0A356LF71"/>
<dbReference type="PANTHER" id="PTHR38431:SF1">
    <property type="entry name" value="BLL2305 PROTEIN"/>
    <property type="match status" value="1"/>
</dbReference>
<dbReference type="Pfam" id="PF12727">
    <property type="entry name" value="PBP_like"/>
    <property type="match status" value="1"/>
</dbReference>
<dbReference type="Gene3D" id="1.10.10.10">
    <property type="entry name" value="Winged helix-like DNA-binding domain superfamily/Winged helix DNA-binding domain"/>
    <property type="match status" value="1"/>
</dbReference>
<dbReference type="Gene3D" id="3.40.190.10">
    <property type="entry name" value="Periplasmic binding protein-like II"/>
    <property type="match status" value="1"/>
</dbReference>
<dbReference type="SUPFAM" id="SSF46785">
    <property type="entry name" value="Winged helix' DNA-binding domain"/>
    <property type="match status" value="1"/>
</dbReference>
<dbReference type="InterPro" id="IPR036388">
    <property type="entry name" value="WH-like_DNA-bd_sf"/>
</dbReference>
<dbReference type="InterPro" id="IPR036390">
    <property type="entry name" value="WH_DNA-bd_sf"/>
</dbReference>
<accession>A0A356LF71</accession>
<comment type="caution">
    <text evidence="2">The sequence shown here is derived from an EMBL/GenBank/DDBJ whole genome shotgun (WGS) entry which is preliminary data.</text>
</comment>
<dbReference type="PANTHER" id="PTHR38431">
    <property type="entry name" value="BLL2305 PROTEIN"/>
    <property type="match status" value="1"/>
</dbReference>
<evidence type="ECO:0000313" key="2">
    <source>
        <dbReference type="EMBL" id="HBP29562.1"/>
    </source>
</evidence>
<organism evidence="2 3">
    <name type="scientific">Advenella kashmirensis</name>
    <dbReference type="NCBI Taxonomy" id="310575"/>
    <lineage>
        <taxon>Bacteria</taxon>
        <taxon>Pseudomonadati</taxon>
        <taxon>Pseudomonadota</taxon>
        <taxon>Betaproteobacteria</taxon>
        <taxon>Burkholderiales</taxon>
        <taxon>Alcaligenaceae</taxon>
    </lineage>
</organism>
<proteinExistence type="predicted"/>
<protein>
    <submittedName>
        <fullName evidence="2">LysR family transcriptional regulator</fullName>
    </submittedName>
</protein>
<evidence type="ECO:0000259" key="1">
    <source>
        <dbReference type="Pfam" id="PF12727"/>
    </source>
</evidence>
<gene>
    <name evidence="2" type="ORF">DD666_09125</name>
</gene>
<evidence type="ECO:0000313" key="3">
    <source>
        <dbReference type="Proteomes" id="UP000264036"/>
    </source>
</evidence>
<sequence length="358" mass="40315">MYPFSIRINPEWTIDTQEGKTLSLSMLLGLLAEIDISGNIVAASETCGHSYRHAWGVLRQFEEVFGVPLLITKRRKGTELSEFAKRLVWANRRIQARLSPTLESLASESQEELEKLIPEHTPNVRLHASHGFAVEGLTQRMNSPLPILELRYRTAIEALAALEQNECELAGFQVPIGKFEKPILARYSPWLNGETHLLIHLAIRNTGLFVKPGNPKNIQSVRDLARDDVRFVNRQPGSSTRYLVGLMLQEENIPASTVSGFEDSEFTHMAIAAHIASGMADVGIGVQTAAHRFGLDFIPLVRERYFFALNRNSLQQINVEKFIHFMRSQDYLQFLGQLVGYDATEAGKIQTLEEAFND</sequence>
<dbReference type="SUPFAM" id="SSF53850">
    <property type="entry name" value="Periplasmic binding protein-like II"/>
    <property type="match status" value="1"/>
</dbReference>